<comment type="caution">
    <text evidence="10">The sequence shown here is derived from an EMBL/GenBank/DDBJ whole genome shotgun (WGS) entry which is preliminary data.</text>
</comment>
<evidence type="ECO:0000313" key="11">
    <source>
        <dbReference type="Proteomes" id="UP000785679"/>
    </source>
</evidence>
<gene>
    <name evidence="10" type="ORF">FGO68_gene5800</name>
</gene>
<keyword evidence="4" id="KW-0378">Hydrolase</keyword>
<evidence type="ECO:0000256" key="5">
    <source>
        <dbReference type="ARBA" id="ARBA00022840"/>
    </source>
</evidence>
<comment type="subcellular location">
    <subcellularLocation>
        <location evidence="1">Nucleus</location>
    </subcellularLocation>
</comment>
<dbReference type="InterPro" id="IPR001650">
    <property type="entry name" value="Helicase_C-like"/>
</dbReference>
<organism evidence="10 11">
    <name type="scientific">Halteria grandinella</name>
    <dbReference type="NCBI Taxonomy" id="5974"/>
    <lineage>
        <taxon>Eukaryota</taxon>
        <taxon>Sar</taxon>
        <taxon>Alveolata</taxon>
        <taxon>Ciliophora</taxon>
        <taxon>Intramacronucleata</taxon>
        <taxon>Spirotrichea</taxon>
        <taxon>Stichotrichia</taxon>
        <taxon>Sporadotrichida</taxon>
        <taxon>Halteriidae</taxon>
        <taxon>Halteria</taxon>
    </lineage>
</organism>
<dbReference type="GO" id="GO:0140658">
    <property type="term" value="F:ATP-dependent chromatin remodeler activity"/>
    <property type="evidence" value="ECO:0007669"/>
    <property type="project" value="TreeGrafter"/>
</dbReference>
<evidence type="ECO:0000259" key="8">
    <source>
        <dbReference type="PROSITE" id="PS51192"/>
    </source>
</evidence>
<evidence type="ECO:0000256" key="1">
    <source>
        <dbReference type="ARBA" id="ARBA00004123"/>
    </source>
</evidence>
<dbReference type="SUPFAM" id="SSF54160">
    <property type="entry name" value="Chromo domain-like"/>
    <property type="match status" value="1"/>
</dbReference>
<dbReference type="GO" id="GO:0000785">
    <property type="term" value="C:chromatin"/>
    <property type="evidence" value="ECO:0007669"/>
    <property type="project" value="TreeGrafter"/>
</dbReference>
<evidence type="ECO:0000256" key="4">
    <source>
        <dbReference type="ARBA" id="ARBA00022801"/>
    </source>
</evidence>
<sequence>MSERKQQELLELFQRFNDLNPFLIENTQAILELKEKAIENLNGDEYLQYLCRVCQESRKIDQICDLMSINDITDDQIDQEIDFNNCYSLVKFQSTSFIHAIWVEFSTVEEIGKTKIQGLQNKLRLETYRDLQYHQMAMRLDDYGDKFHNIEQSYLVPYRILDQYRKGKYFLVKWKNLDHSHSSWEPAYFIHKHYMHLKYDYLRVLQTQDLINDLTSIGATYRYELMRQRDLNHNLVQFTPYQETPSFLNRANEDLKLHDYQVEGLNWLVDSWFKRTNVILADEMGLGKTVQAISYISYLMNVQQITRPFLIVVPLSTIENWEREFQQWCPEARLLPYTSANKSTLKGKAQSQKNISRLFEFFYDDFSPNSKKSLQGLRIPKFNVLLTSYQILVSDYQHLVSIPWRSIIIDEGQRLKSCETQISRIALTFQAEHRILLSGTPLQNNIGELFNLLEYLDPIKFSAQMREDFSRMFSESILMRRDQKIFDKKEFASQQLPSVNNDQSINTLVQNPESQETKDTCVSQVSPLSEKMQDINQEQNLNVETEMSALERLQALLRPHILRRFKRDVFKHFPKKKEVILRVEMTAKQKLVSKSILEQNFEALSQFEKKNNSGVKISLKAADNILCLLRMTANHPLHLTDLYGTEIFRFKNSNKLVEQISQQKVSSAEDFIKDSGKLQYLDRMLDMMIPKGNRILIFTQFISTLDILQDYFSYKDIKNLRLDGQTENCKRQKLIDLFNAPESEYKVFVLSTKAGGLGINLTTADTIIIFDSDCNPHNDVQALNRAHRIGQKNNVMVYRMVCKNSVEERIIEMAKHKLMLDTMMTHTSKSKNDNQEEQNTLYQILKFGTRKLFEGASEADAQKENFAYVIDEEKFSLLMDRERQFAELIEQEKALAGKDDGVKDYLSGFKVASIERKVVLPVDANQIIEVEEDAKIIGCDEESLSEEEEVNEKDNQVFQRILRGIKEKEKAKLLTEKQKQLEEEKAIQESKGIMTRTKLKEPQIQLIDTCKSIETQVKIQQPVQFNNIIPQLNSYTTEKPLKNGVVYQMTNEYAHLVDGLSNGTQTLHHDQNMYLAQMIGNLQKQVQPVIIQFDQSYQQNNEERLLKINGANPRKVRKEIRQLLLTNEDKNLPNIMHYLKVWGFDTSNMRDFVHALLQFGMKNQNYQKLHKKVLNVCTESGVFNSLYFVQQQVFCDFAKNFFDFHKFVSTGLSKVFLTVPHFLFAHYTARELSERLSTIDILSNFTRKIESFNESSWLTFVAKSTTKEWQPDIDNYILAKLLLKYGYSNLQSISSSPLWVLVSDIKLISPFTHFGTLRQYVKNLTKLSQPQLDSLLALKEVPEERQSRVILYQKIARQPISKLKEFYANNADDIHSVSYNIMSMNEAIEQYLRQQIPCLIGDLVSQLRAQPIQ</sequence>
<dbReference type="OrthoDB" id="5857104at2759"/>
<dbReference type="SUPFAM" id="SSF52540">
    <property type="entry name" value="P-loop containing nucleoside triphosphate hydrolases"/>
    <property type="match status" value="2"/>
</dbReference>
<feature type="domain" description="Helicase ATP-binding" evidence="8">
    <location>
        <begin position="269"/>
        <end position="459"/>
    </location>
</feature>
<reference evidence="10" key="1">
    <citation type="submission" date="2019-06" db="EMBL/GenBank/DDBJ databases">
        <authorList>
            <person name="Zheng W."/>
        </authorList>
    </citation>
    <scope>NUCLEOTIDE SEQUENCE</scope>
    <source>
        <strain evidence="10">QDHG01</strain>
    </source>
</reference>
<evidence type="ECO:0000256" key="3">
    <source>
        <dbReference type="ARBA" id="ARBA00022741"/>
    </source>
</evidence>
<dbReference type="PANTHER" id="PTHR45623">
    <property type="entry name" value="CHROMODOMAIN-HELICASE-DNA-BINDING PROTEIN 3-RELATED-RELATED"/>
    <property type="match status" value="1"/>
</dbReference>
<dbReference type="InterPro" id="IPR023780">
    <property type="entry name" value="Chromo_domain"/>
</dbReference>
<keyword evidence="11" id="KW-1185">Reference proteome</keyword>
<dbReference type="InterPro" id="IPR014001">
    <property type="entry name" value="Helicase_ATP-bd"/>
</dbReference>
<dbReference type="GO" id="GO:0042393">
    <property type="term" value="F:histone binding"/>
    <property type="evidence" value="ECO:0007669"/>
    <property type="project" value="TreeGrafter"/>
</dbReference>
<dbReference type="InterPro" id="IPR027417">
    <property type="entry name" value="P-loop_NTPase"/>
</dbReference>
<accession>A0A8J8P541</accession>
<dbReference type="InterPro" id="IPR016197">
    <property type="entry name" value="Chromo-like_dom_sf"/>
</dbReference>
<dbReference type="EMBL" id="RRYP01000606">
    <property type="protein sequence ID" value="TNV87148.1"/>
    <property type="molecule type" value="Genomic_DNA"/>
</dbReference>
<keyword evidence="3" id="KW-0547">Nucleotide-binding</keyword>
<keyword evidence="6" id="KW-0539">Nucleus</keyword>
<dbReference type="Proteomes" id="UP000785679">
    <property type="component" value="Unassembled WGS sequence"/>
</dbReference>
<feature type="domain" description="Chromo" evidence="7">
    <location>
        <begin position="155"/>
        <end position="186"/>
    </location>
</feature>
<dbReference type="InterPro" id="IPR038718">
    <property type="entry name" value="SNF2-like_sf"/>
</dbReference>
<dbReference type="GO" id="GO:0003677">
    <property type="term" value="F:DNA binding"/>
    <property type="evidence" value="ECO:0007669"/>
    <property type="project" value="TreeGrafter"/>
</dbReference>
<dbReference type="SMART" id="SM00487">
    <property type="entry name" value="DEXDc"/>
    <property type="match status" value="1"/>
</dbReference>
<evidence type="ECO:0000313" key="10">
    <source>
        <dbReference type="EMBL" id="TNV87148.1"/>
    </source>
</evidence>
<protein>
    <submittedName>
        <fullName evidence="10">Uncharacterized protein</fullName>
    </submittedName>
</protein>
<evidence type="ECO:0000259" key="9">
    <source>
        <dbReference type="PROSITE" id="PS51194"/>
    </source>
</evidence>
<dbReference type="Pfam" id="PF00385">
    <property type="entry name" value="Chromo"/>
    <property type="match status" value="1"/>
</dbReference>
<dbReference type="PROSITE" id="PS51192">
    <property type="entry name" value="HELICASE_ATP_BIND_1"/>
    <property type="match status" value="1"/>
</dbReference>
<dbReference type="SMART" id="SM00490">
    <property type="entry name" value="HELICc"/>
    <property type="match status" value="1"/>
</dbReference>
<evidence type="ECO:0000259" key="7">
    <source>
        <dbReference type="PROSITE" id="PS50013"/>
    </source>
</evidence>
<proteinExistence type="predicted"/>
<dbReference type="Pfam" id="PF00176">
    <property type="entry name" value="SNF2-rel_dom"/>
    <property type="match status" value="1"/>
</dbReference>
<dbReference type="InterPro" id="IPR000330">
    <property type="entry name" value="SNF2_N"/>
</dbReference>
<dbReference type="Gene3D" id="3.40.50.10810">
    <property type="entry name" value="Tandem AAA-ATPase domain"/>
    <property type="match status" value="1"/>
</dbReference>
<dbReference type="GO" id="GO:0016887">
    <property type="term" value="F:ATP hydrolysis activity"/>
    <property type="evidence" value="ECO:0007669"/>
    <property type="project" value="TreeGrafter"/>
</dbReference>
<keyword evidence="5" id="KW-0067">ATP-binding</keyword>
<dbReference type="InterPro" id="IPR000953">
    <property type="entry name" value="Chromo/chromo_shadow_dom"/>
</dbReference>
<dbReference type="GO" id="GO:0005524">
    <property type="term" value="F:ATP binding"/>
    <property type="evidence" value="ECO:0007669"/>
    <property type="project" value="UniProtKB-KW"/>
</dbReference>
<dbReference type="PANTHER" id="PTHR45623:SF17">
    <property type="entry name" value="CHROMODOMAIN-HELICASE-DNA-BINDING PROTEIN 3-RELATED"/>
    <property type="match status" value="1"/>
</dbReference>
<dbReference type="GO" id="GO:0005634">
    <property type="term" value="C:nucleus"/>
    <property type="evidence" value="ECO:0007669"/>
    <property type="project" value="UniProtKB-SubCell"/>
</dbReference>
<dbReference type="CDD" id="cd18793">
    <property type="entry name" value="SF2_C_SNF"/>
    <property type="match status" value="1"/>
</dbReference>
<name>A0A8J8P541_HALGN</name>
<dbReference type="PROSITE" id="PS50096">
    <property type="entry name" value="IQ"/>
    <property type="match status" value="1"/>
</dbReference>
<evidence type="ECO:0000256" key="2">
    <source>
        <dbReference type="ARBA" id="ARBA00022737"/>
    </source>
</evidence>
<keyword evidence="2" id="KW-0677">Repeat</keyword>
<feature type="domain" description="Helicase C-terminal" evidence="9">
    <location>
        <begin position="680"/>
        <end position="831"/>
    </location>
</feature>
<dbReference type="GO" id="GO:0003682">
    <property type="term" value="F:chromatin binding"/>
    <property type="evidence" value="ECO:0007669"/>
    <property type="project" value="TreeGrafter"/>
</dbReference>
<dbReference type="InterPro" id="IPR049730">
    <property type="entry name" value="SNF2/RAD54-like_C"/>
</dbReference>
<dbReference type="Gene3D" id="3.40.50.300">
    <property type="entry name" value="P-loop containing nucleotide triphosphate hydrolases"/>
    <property type="match status" value="1"/>
</dbReference>
<dbReference type="PROSITE" id="PS50013">
    <property type="entry name" value="CHROMO_2"/>
    <property type="match status" value="1"/>
</dbReference>
<dbReference type="PROSITE" id="PS51194">
    <property type="entry name" value="HELICASE_CTER"/>
    <property type="match status" value="1"/>
</dbReference>
<dbReference type="Gene3D" id="2.40.50.40">
    <property type="match status" value="1"/>
</dbReference>
<evidence type="ECO:0000256" key="6">
    <source>
        <dbReference type="ARBA" id="ARBA00023242"/>
    </source>
</evidence>
<dbReference type="Pfam" id="PF00271">
    <property type="entry name" value="Helicase_C"/>
    <property type="match status" value="1"/>
</dbReference>